<evidence type="ECO:0000313" key="3">
    <source>
        <dbReference type="EMBL" id="MFA1770137.1"/>
    </source>
</evidence>
<evidence type="ECO:0000313" key="2">
    <source>
        <dbReference type="EMBL" id="KAA6435749.1"/>
    </source>
</evidence>
<accession>A0A5M8QI95</accession>
<dbReference type="Proteomes" id="UP001570846">
    <property type="component" value="Unassembled WGS sequence"/>
</dbReference>
<evidence type="ECO:0000313" key="4">
    <source>
        <dbReference type="Proteomes" id="UP000323866"/>
    </source>
</evidence>
<dbReference type="RefSeq" id="WP_149097940.1">
    <property type="nucleotide sequence ID" value="NZ_BMMG01000002.1"/>
</dbReference>
<name>A0A5M8QI95_9BACT</name>
<feature type="compositionally biased region" description="Basic and acidic residues" evidence="1">
    <location>
        <begin position="113"/>
        <end position="126"/>
    </location>
</feature>
<organism evidence="2 4">
    <name type="scientific">Rufibacter glacialis</name>
    <dbReference type="NCBI Taxonomy" id="1259555"/>
    <lineage>
        <taxon>Bacteria</taxon>
        <taxon>Pseudomonadati</taxon>
        <taxon>Bacteroidota</taxon>
        <taxon>Cytophagia</taxon>
        <taxon>Cytophagales</taxon>
        <taxon>Hymenobacteraceae</taxon>
        <taxon>Rufibacter</taxon>
    </lineage>
</organism>
<proteinExistence type="predicted"/>
<protein>
    <submittedName>
        <fullName evidence="2">Uncharacterized protein</fullName>
    </submittedName>
</protein>
<evidence type="ECO:0000313" key="5">
    <source>
        <dbReference type="Proteomes" id="UP001570846"/>
    </source>
</evidence>
<dbReference type="Proteomes" id="UP000323866">
    <property type="component" value="Unassembled WGS sequence"/>
</dbReference>
<reference evidence="2 4" key="2">
    <citation type="submission" date="2019-09" db="EMBL/GenBank/DDBJ databases">
        <title>A bacterium isolated from glacier soil.</title>
        <authorList>
            <person name="Liu Q."/>
        </authorList>
    </citation>
    <scope>NUCLEOTIDE SEQUENCE [LARGE SCALE GENOMIC DNA]</scope>
    <source>
        <strain evidence="2 4">MDT1-10-3</strain>
    </source>
</reference>
<dbReference type="EMBL" id="VKKZ01000019">
    <property type="protein sequence ID" value="KAA6435749.1"/>
    <property type="molecule type" value="Genomic_DNA"/>
</dbReference>
<feature type="region of interest" description="Disordered" evidence="1">
    <location>
        <begin position="105"/>
        <end position="132"/>
    </location>
</feature>
<dbReference type="AlphaFoldDB" id="A0A5M8QI95"/>
<reference evidence="2 4" key="1">
    <citation type="submission" date="2019-07" db="EMBL/GenBank/DDBJ databases">
        <authorList>
            <person name="Qu J.-H."/>
        </authorList>
    </citation>
    <scope>NUCLEOTIDE SEQUENCE [LARGE SCALE GENOMIC DNA]</scope>
    <source>
        <strain evidence="2 4">MDT1-10-3</strain>
    </source>
</reference>
<evidence type="ECO:0000256" key="1">
    <source>
        <dbReference type="SAM" id="MobiDB-lite"/>
    </source>
</evidence>
<dbReference type="EMBL" id="JBGOGF010000001">
    <property type="protein sequence ID" value="MFA1770137.1"/>
    <property type="molecule type" value="Genomic_DNA"/>
</dbReference>
<keyword evidence="5" id="KW-1185">Reference proteome</keyword>
<comment type="caution">
    <text evidence="2">The sequence shown here is derived from an EMBL/GenBank/DDBJ whole genome shotgun (WGS) entry which is preliminary data.</text>
</comment>
<sequence>MEKEEETTSWYRVAGGVGSGRRVEKKPDHQVAVVGAAIGVSGQETADESLANKTKLKRARLTFIWCKEEAKGQPSKKMFGSIITDRLSEKVGVSKEETFLKMHIRPKGGAGHGSRDHKSICQRKPDAAPVAL</sequence>
<gene>
    <name evidence="3" type="ORF">ACD591_02445</name>
    <name evidence="2" type="ORF">FOE74_07345</name>
</gene>
<reference evidence="3 5" key="3">
    <citation type="submission" date="2024-08" db="EMBL/GenBank/DDBJ databases">
        <authorList>
            <person name="Wei W."/>
        </authorList>
    </citation>
    <scope>NUCLEOTIDE SEQUENCE [LARGE SCALE GENOMIC DNA]</scope>
    <source>
        <strain evidence="3 5">XU2</strain>
    </source>
</reference>